<dbReference type="EMBL" id="HBUF01223038">
    <property type="protein sequence ID" value="CAG6670295.1"/>
    <property type="molecule type" value="Transcribed_RNA"/>
</dbReference>
<dbReference type="Pfam" id="PF00916">
    <property type="entry name" value="Sulfate_transp"/>
    <property type="match status" value="1"/>
</dbReference>
<feature type="transmembrane region" description="Helical" evidence="6">
    <location>
        <begin position="422"/>
        <end position="441"/>
    </location>
</feature>
<evidence type="ECO:0000259" key="7">
    <source>
        <dbReference type="PROSITE" id="PS50801"/>
    </source>
</evidence>
<dbReference type="PROSITE" id="PS50801">
    <property type="entry name" value="STAS"/>
    <property type="match status" value="1"/>
</dbReference>
<evidence type="ECO:0000256" key="5">
    <source>
        <dbReference type="SAM" id="MobiDB-lite"/>
    </source>
</evidence>
<proteinExistence type="predicted"/>
<dbReference type="EMBL" id="HBUF01345302">
    <property type="protein sequence ID" value="CAG6708744.1"/>
    <property type="molecule type" value="Transcribed_RNA"/>
</dbReference>
<evidence type="ECO:0000313" key="8">
    <source>
        <dbReference type="EMBL" id="CAG6708747.1"/>
    </source>
</evidence>
<dbReference type="GO" id="GO:0055085">
    <property type="term" value="P:transmembrane transport"/>
    <property type="evidence" value="ECO:0007669"/>
    <property type="project" value="InterPro"/>
</dbReference>
<evidence type="ECO:0000256" key="4">
    <source>
        <dbReference type="ARBA" id="ARBA00023136"/>
    </source>
</evidence>
<name>A0A8D8UTY8_9HEMI</name>
<feature type="transmembrane region" description="Helical" evidence="6">
    <location>
        <begin position="147"/>
        <end position="173"/>
    </location>
</feature>
<dbReference type="EMBL" id="HBUF01657603">
    <property type="protein sequence ID" value="CAG6788066.1"/>
    <property type="molecule type" value="Transcribed_RNA"/>
</dbReference>
<feature type="transmembrane region" description="Helical" evidence="6">
    <location>
        <begin position="398"/>
        <end position="416"/>
    </location>
</feature>
<keyword evidence="2 6" id="KW-0812">Transmembrane</keyword>
<evidence type="ECO:0000256" key="2">
    <source>
        <dbReference type="ARBA" id="ARBA00022692"/>
    </source>
</evidence>
<organism evidence="8">
    <name type="scientific">Cacopsylla melanoneura</name>
    <dbReference type="NCBI Taxonomy" id="428564"/>
    <lineage>
        <taxon>Eukaryota</taxon>
        <taxon>Metazoa</taxon>
        <taxon>Ecdysozoa</taxon>
        <taxon>Arthropoda</taxon>
        <taxon>Hexapoda</taxon>
        <taxon>Insecta</taxon>
        <taxon>Pterygota</taxon>
        <taxon>Neoptera</taxon>
        <taxon>Paraneoptera</taxon>
        <taxon>Hemiptera</taxon>
        <taxon>Sternorrhyncha</taxon>
        <taxon>Psylloidea</taxon>
        <taxon>Psyllidae</taxon>
        <taxon>Psyllinae</taxon>
        <taxon>Cacopsylla</taxon>
    </lineage>
</organism>
<reference evidence="8" key="1">
    <citation type="submission" date="2021-05" db="EMBL/GenBank/DDBJ databases">
        <authorList>
            <person name="Alioto T."/>
            <person name="Alioto T."/>
            <person name="Gomez Garrido J."/>
        </authorList>
    </citation>
    <scope>NUCLEOTIDE SEQUENCE</scope>
</reference>
<dbReference type="Pfam" id="PF01740">
    <property type="entry name" value="STAS"/>
    <property type="match status" value="1"/>
</dbReference>
<feature type="transmembrane region" description="Helical" evidence="6">
    <location>
        <begin position="111"/>
        <end position="135"/>
    </location>
</feature>
<feature type="transmembrane region" description="Helical" evidence="6">
    <location>
        <begin position="367"/>
        <end position="386"/>
    </location>
</feature>
<feature type="transmembrane region" description="Helical" evidence="6">
    <location>
        <begin position="71"/>
        <end position="91"/>
    </location>
</feature>
<dbReference type="InterPro" id="IPR036513">
    <property type="entry name" value="STAS_dom_sf"/>
</dbReference>
<dbReference type="InterPro" id="IPR002645">
    <property type="entry name" value="STAS_dom"/>
</dbReference>
<dbReference type="EMBL" id="HBUF01345305">
    <property type="protein sequence ID" value="CAG6708747.1"/>
    <property type="molecule type" value="Transcribed_RNA"/>
</dbReference>
<dbReference type="Gene3D" id="3.30.750.24">
    <property type="entry name" value="STAS domain"/>
    <property type="match status" value="1"/>
</dbReference>
<dbReference type="InterPro" id="IPR001902">
    <property type="entry name" value="SLC26A/SulP_fam"/>
</dbReference>
<dbReference type="GO" id="GO:0016020">
    <property type="term" value="C:membrane"/>
    <property type="evidence" value="ECO:0007669"/>
    <property type="project" value="UniProtKB-SubCell"/>
</dbReference>
<keyword evidence="4 6" id="KW-0472">Membrane</keyword>
<evidence type="ECO:0000256" key="1">
    <source>
        <dbReference type="ARBA" id="ARBA00004141"/>
    </source>
</evidence>
<feature type="domain" description="STAS" evidence="7">
    <location>
        <begin position="504"/>
        <end position="579"/>
    </location>
</feature>
<feature type="transmembrane region" description="Helical" evidence="6">
    <location>
        <begin position="258"/>
        <end position="279"/>
    </location>
</feature>
<dbReference type="CDD" id="cd07042">
    <property type="entry name" value="STAS_SulP_like_sulfate_transporter"/>
    <property type="match status" value="1"/>
</dbReference>
<dbReference type="PANTHER" id="PTHR11814">
    <property type="entry name" value="SULFATE TRANSPORTER"/>
    <property type="match status" value="1"/>
</dbReference>
<protein>
    <submittedName>
        <fullName evidence="8">Sodium-independent sulfate anion transporter</fullName>
    </submittedName>
</protein>
<feature type="region of interest" description="Disordered" evidence="5">
    <location>
        <begin position="1"/>
        <end position="21"/>
    </location>
</feature>
<accession>A0A8D8UTY8</accession>
<feature type="transmembrane region" description="Helical" evidence="6">
    <location>
        <begin position="453"/>
        <end position="486"/>
    </location>
</feature>
<dbReference type="EMBL" id="HBUF01657602">
    <property type="protein sequence ID" value="CAG6788063.1"/>
    <property type="molecule type" value="Transcribed_RNA"/>
</dbReference>
<feature type="transmembrane region" description="Helical" evidence="6">
    <location>
        <begin position="179"/>
        <end position="200"/>
    </location>
</feature>
<dbReference type="EMBL" id="HBUF01345304">
    <property type="protein sequence ID" value="CAG6708746.1"/>
    <property type="molecule type" value="Transcribed_RNA"/>
</dbReference>
<dbReference type="EMBL" id="HBUF01657604">
    <property type="protein sequence ID" value="CAG6788069.1"/>
    <property type="molecule type" value="Transcribed_RNA"/>
</dbReference>
<dbReference type="InterPro" id="IPR011547">
    <property type="entry name" value="SLC26A/SulP_dom"/>
</dbReference>
<evidence type="ECO:0000256" key="3">
    <source>
        <dbReference type="ARBA" id="ARBA00022989"/>
    </source>
</evidence>
<dbReference type="AlphaFoldDB" id="A0A8D8UTY8"/>
<comment type="subcellular location">
    <subcellularLocation>
        <location evidence="1">Membrane</location>
        <topology evidence="1">Multi-pass membrane protein</topology>
    </subcellularLocation>
</comment>
<dbReference type="EMBL" id="HBUF01223039">
    <property type="protein sequence ID" value="CAG6670296.1"/>
    <property type="molecule type" value="Transcribed_RNA"/>
</dbReference>
<evidence type="ECO:0000256" key="6">
    <source>
        <dbReference type="SAM" id="Phobius"/>
    </source>
</evidence>
<dbReference type="SUPFAM" id="SSF52091">
    <property type="entry name" value="SpoIIaa-like"/>
    <property type="match status" value="1"/>
</dbReference>
<keyword evidence="3 6" id="KW-1133">Transmembrane helix</keyword>
<dbReference type="EMBL" id="HBUF01345303">
    <property type="protein sequence ID" value="CAG6708745.1"/>
    <property type="molecule type" value="Transcribed_RNA"/>
</dbReference>
<feature type="transmembrane region" description="Helical" evidence="6">
    <location>
        <begin position="327"/>
        <end position="347"/>
    </location>
</feature>
<sequence>MLEMNDMTSNSTPGNNHHSTAEYNNSLKLMEDFVGAQQKIKLPSKRKKFMKRLERHVPFINTIRTYTKEDAIADAIAGITVGLTLIPQSLAYASLAGLPETFGLNSAFMGAFAYMLLGSIKEVSIGPTSLMALLTYEFTHDLTPNHVILLTFLSGVVTLIMGLLNLGFLVNLISSPVTSGFTTATSIIIIITQLKGILGLKIRAKGCINYLIQYYENMHLTRPGDLTLGISCIVFLLVMRKVKDIPMNKERILYKCLWYMSTGRNVLIVLITACISYRYEVAGEQAPFILVGHVKPGIPQFQLPPFSTTVGNHTVEFTQMFRDLTPAIFVVPLVAILANVSISKAFGSSGPPVDATHEMLTLSVCNILGSFACSMPTCGAFTRSAVANASGIRTPFGNLYSGILVLLALELISPLFRLIPKATLSSILICAVIFLVDYQIVKPLWRFYKFDLAIVLVTLSSCLYFGVEVGLAVGVSLNLTYLVYVWARPKIQIETVKTSNGTYVMVKVDVGLTFPEVDDLYNAISKQSVNYPVVLDCTHFTILDYTGVQCIGTLARDFESKNQQLVLLNLPECVSENFKKLRSANVHRANSIREAENILFGLSNESRLAETRMLMNEKRSKLFTQRRNTLF</sequence>